<keyword evidence="5" id="KW-1185">Reference proteome</keyword>
<gene>
    <name evidence="4" type="ORF">Pcinc_031505</name>
</gene>
<comment type="similarity">
    <text evidence="1">Belongs to the IFT43 family.</text>
</comment>
<accession>A0AAE1K4R3</accession>
<sequence length="202" mass="22192">MDSLDFELSTTNKKASPRKGRRAGGLDVEAGIGLDDIGGSTSPTKSFPTTPKDVTGLGGPPMGRRAGGWANSARTGDFRQPFEDKRLQRDRDTDSDTDIPVIPDLDEVVEEDFTQQVANAPSVAVNRVATYKELDSDLLRHAAFSTLDDIDLRLLVSTLASESDVREPDIGWRWELLFTEVASELRNEWDPSDNTSENEPTP</sequence>
<feature type="compositionally biased region" description="Low complexity" evidence="3">
    <location>
        <begin position="40"/>
        <end position="52"/>
    </location>
</feature>
<dbReference type="PANTHER" id="PTHR33724">
    <property type="entry name" value="INTRAFLAGELLAR TRANSPORT PROTEIN 43 HOMOLOG"/>
    <property type="match status" value="1"/>
</dbReference>
<protein>
    <recommendedName>
        <fullName evidence="6">Intraflagellar transport 43</fullName>
    </recommendedName>
</protein>
<feature type="compositionally biased region" description="Basic and acidic residues" evidence="3">
    <location>
        <begin position="76"/>
        <end position="94"/>
    </location>
</feature>
<evidence type="ECO:0008006" key="6">
    <source>
        <dbReference type="Google" id="ProtNLM"/>
    </source>
</evidence>
<dbReference type="Proteomes" id="UP001286313">
    <property type="component" value="Unassembled WGS sequence"/>
</dbReference>
<dbReference type="GO" id="GO:0035721">
    <property type="term" value="P:intraciliary retrograde transport"/>
    <property type="evidence" value="ECO:0007669"/>
    <property type="project" value="TreeGrafter"/>
</dbReference>
<dbReference type="GO" id="GO:0030991">
    <property type="term" value="C:intraciliary transport particle A"/>
    <property type="evidence" value="ECO:0007669"/>
    <property type="project" value="InterPro"/>
</dbReference>
<dbReference type="Pfam" id="PF15305">
    <property type="entry name" value="IFT43"/>
    <property type="match status" value="1"/>
</dbReference>
<dbReference type="PANTHER" id="PTHR33724:SF1">
    <property type="entry name" value="INTRAFLAGELLAR TRANSPORT PROTEIN 43 HOMOLOG"/>
    <property type="match status" value="1"/>
</dbReference>
<dbReference type="GO" id="GO:0005929">
    <property type="term" value="C:cilium"/>
    <property type="evidence" value="ECO:0007669"/>
    <property type="project" value="TreeGrafter"/>
</dbReference>
<evidence type="ECO:0000313" key="5">
    <source>
        <dbReference type="Proteomes" id="UP001286313"/>
    </source>
</evidence>
<evidence type="ECO:0000313" key="4">
    <source>
        <dbReference type="EMBL" id="KAK3862645.1"/>
    </source>
</evidence>
<comment type="caution">
    <text evidence="4">The sequence shown here is derived from an EMBL/GenBank/DDBJ whole genome shotgun (WGS) entry which is preliminary data.</text>
</comment>
<dbReference type="InterPro" id="IPR029302">
    <property type="entry name" value="IFT43"/>
</dbReference>
<dbReference type="AlphaFoldDB" id="A0AAE1K4R3"/>
<dbReference type="EMBL" id="JAWQEG010004189">
    <property type="protein sequence ID" value="KAK3862645.1"/>
    <property type="molecule type" value="Genomic_DNA"/>
</dbReference>
<feature type="region of interest" description="Disordered" evidence="3">
    <location>
        <begin position="1"/>
        <end position="100"/>
    </location>
</feature>
<organism evidence="4 5">
    <name type="scientific">Petrolisthes cinctipes</name>
    <name type="common">Flat porcelain crab</name>
    <dbReference type="NCBI Taxonomy" id="88211"/>
    <lineage>
        <taxon>Eukaryota</taxon>
        <taxon>Metazoa</taxon>
        <taxon>Ecdysozoa</taxon>
        <taxon>Arthropoda</taxon>
        <taxon>Crustacea</taxon>
        <taxon>Multicrustacea</taxon>
        <taxon>Malacostraca</taxon>
        <taxon>Eumalacostraca</taxon>
        <taxon>Eucarida</taxon>
        <taxon>Decapoda</taxon>
        <taxon>Pleocyemata</taxon>
        <taxon>Anomura</taxon>
        <taxon>Galatheoidea</taxon>
        <taxon>Porcellanidae</taxon>
        <taxon>Petrolisthes</taxon>
    </lineage>
</organism>
<keyword evidence="2" id="KW-0970">Cilium biogenesis/degradation</keyword>
<evidence type="ECO:0000256" key="3">
    <source>
        <dbReference type="SAM" id="MobiDB-lite"/>
    </source>
</evidence>
<name>A0AAE1K4R3_PETCI</name>
<proteinExistence type="inferred from homology"/>
<reference evidence="4" key="1">
    <citation type="submission" date="2023-10" db="EMBL/GenBank/DDBJ databases">
        <title>Genome assemblies of two species of porcelain crab, Petrolisthes cinctipes and Petrolisthes manimaculis (Anomura: Porcellanidae).</title>
        <authorList>
            <person name="Angst P."/>
        </authorList>
    </citation>
    <scope>NUCLEOTIDE SEQUENCE</scope>
    <source>
        <strain evidence="4">PB745_01</strain>
        <tissue evidence="4">Gill</tissue>
    </source>
</reference>
<evidence type="ECO:0000256" key="1">
    <source>
        <dbReference type="ARBA" id="ARBA00007563"/>
    </source>
</evidence>
<evidence type="ECO:0000256" key="2">
    <source>
        <dbReference type="ARBA" id="ARBA00022794"/>
    </source>
</evidence>